<dbReference type="PANTHER" id="PTHR46300">
    <property type="entry name" value="P450, PUTATIVE (EUROFUNG)-RELATED-RELATED"/>
    <property type="match status" value="1"/>
</dbReference>
<dbReference type="InterPro" id="IPR050364">
    <property type="entry name" value="Cytochrome_P450_fung"/>
</dbReference>
<keyword evidence="8" id="KW-0812">Transmembrane</keyword>
<evidence type="ECO:0000256" key="8">
    <source>
        <dbReference type="SAM" id="Phobius"/>
    </source>
</evidence>
<keyword evidence="7" id="KW-0503">Monooxygenase</keyword>
<keyword evidence="3" id="KW-0349">Heme</keyword>
<evidence type="ECO:0000313" key="9">
    <source>
        <dbReference type="EMBL" id="KAK7457001.1"/>
    </source>
</evidence>
<evidence type="ECO:0000256" key="3">
    <source>
        <dbReference type="ARBA" id="ARBA00022617"/>
    </source>
</evidence>
<evidence type="ECO:0000256" key="2">
    <source>
        <dbReference type="ARBA" id="ARBA00010617"/>
    </source>
</evidence>
<dbReference type="SUPFAM" id="SSF48264">
    <property type="entry name" value="Cytochrome P450"/>
    <property type="match status" value="1"/>
</dbReference>
<protein>
    <recommendedName>
        <fullName evidence="11">Cytochrome P450</fullName>
    </recommendedName>
</protein>
<reference evidence="9 10" key="1">
    <citation type="submission" date="2024-01" db="EMBL/GenBank/DDBJ databases">
        <title>A draft genome for the cacao thread blight pathogen Marasmiellus scandens.</title>
        <authorList>
            <person name="Baruah I.K."/>
            <person name="Leung J."/>
            <person name="Bukari Y."/>
            <person name="Amoako-Attah I."/>
            <person name="Meinhardt L.W."/>
            <person name="Bailey B.A."/>
            <person name="Cohen S.P."/>
        </authorList>
    </citation>
    <scope>NUCLEOTIDE SEQUENCE [LARGE SCALE GENOMIC DNA]</scope>
    <source>
        <strain evidence="9 10">GH-19</strain>
    </source>
</reference>
<comment type="caution">
    <text evidence="9">The sequence shown here is derived from an EMBL/GenBank/DDBJ whole genome shotgun (WGS) entry which is preliminary data.</text>
</comment>
<gene>
    <name evidence="9" type="ORF">VKT23_010304</name>
</gene>
<evidence type="ECO:0000313" key="10">
    <source>
        <dbReference type="Proteomes" id="UP001498398"/>
    </source>
</evidence>
<comment type="similarity">
    <text evidence="2">Belongs to the cytochrome P450 family.</text>
</comment>
<evidence type="ECO:0008006" key="11">
    <source>
        <dbReference type="Google" id="ProtNLM"/>
    </source>
</evidence>
<feature type="transmembrane region" description="Helical" evidence="8">
    <location>
        <begin position="6"/>
        <end position="25"/>
    </location>
</feature>
<evidence type="ECO:0000256" key="6">
    <source>
        <dbReference type="ARBA" id="ARBA00023004"/>
    </source>
</evidence>
<evidence type="ECO:0000256" key="1">
    <source>
        <dbReference type="ARBA" id="ARBA00001971"/>
    </source>
</evidence>
<evidence type="ECO:0000256" key="5">
    <source>
        <dbReference type="ARBA" id="ARBA00023002"/>
    </source>
</evidence>
<keyword evidence="8" id="KW-1133">Transmembrane helix</keyword>
<keyword evidence="4" id="KW-0479">Metal-binding</keyword>
<keyword evidence="6" id="KW-0408">Iron</keyword>
<sequence length="113" mass="12755">MSDITGLALRAFSGFVVLYLIFRVLSSKQNKSITYPGPPKWPILGNLLDLRSTQPLLKHPGRAFRDWGQQFGSPAVSLQIPGASMLVFNHVKDVQELLVKRSNIYTDREDHTF</sequence>
<accession>A0ABR1JC41</accession>
<evidence type="ECO:0000256" key="4">
    <source>
        <dbReference type="ARBA" id="ARBA00022723"/>
    </source>
</evidence>
<dbReference type="EMBL" id="JBANRG010000020">
    <property type="protein sequence ID" value="KAK7457001.1"/>
    <property type="molecule type" value="Genomic_DNA"/>
</dbReference>
<keyword evidence="8" id="KW-0472">Membrane</keyword>
<proteinExistence type="inferred from homology"/>
<name>A0ABR1JC41_9AGAR</name>
<organism evidence="9 10">
    <name type="scientific">Marasmiellus scandens</name>
    <dbReference type="NCBI Taxonomy" id="2682957"/>
    <lineage>
        <taxon>Eukaryota</taxon>
        <taxon>Fungi</taxon>
        <taxon>Dikarya</taxon>
        <taxon>Basidiomycota</taxon>
        <taxon>Agaricomycotina</taxon>
        <taxon>Agaricomycetes</taxon>
        <taxon>Agaricomycetidae</taxon>
        <taxon>Agaricales</taxon>
        <taxon>Marasmiineae</taxon>
        <taxon>Omphalotaceae</taxon>
        <taxon>Marasmiellus</taxon>
    </lineage>
</organism>
<comment type="cofactor">
    <cofactor evidence="1">
        <name>heme</name>
        <dbReference type="ChEBI" id="CHEBI:30413"/>
    </cofactor>
</comment>
<dbReference type="InterPro" id="IPR036396">
    <property type="entry name" value="Cyt_P450_sf"/>
</dbReference>
<dbReference type="Gene3D" id="1.10.630.10">
    <property type="entry name" value="Cytochrome P450"/>
    <property type="match status" value="1"/>
</dbReference>
<keyword evidence="10" id="KW-1185">Reference proteome</keyword>
<keyword evidence="5" id="KW-0560">Oxidoreductase</keyword>
<dbReference type="PANTHER" id="PTHR46300:SF6">
    <property type="entry name" value="CYTOCHROME P450 2C30"/>
    <property type="match status" value="1"/>
</dbReference>
<evidence type="ECO:0000256" key="7">
    <source>
        <dbReference type="ARBA" id="ARBA00023033"/>
    </source>
</evidence>
<dbReference type="Proteomes" id="UP001498398">
    <property type="component" value="Unassembled WGS sequence"/>
</dbReference>